<keyword evidence="2" id="KW-0472">Membrane</keyword>
<evidence type="ECO:0000256" key="2">
    <source>
        <dbReference type="SAM" id="Phobius"/>
    </source>
</evidence>
<keyword evidence="4" id="KW-1185">Reference proteome</keyword>
<feature type="transmembrane region" description="Helical" evidence="2">
    <location>
        <begin position="123"/>
        <end position="143"/>
    </location>
</feature>
<proteinExistence type="predicted"/>
<feature type="region of interest" description="Disordered" evidence="1">
    <location>
        <begin position="1"/>
        <end position="50"/>
    </location>
</feature>
<sequence>MNNARKSLLGPDAFGFDAQNGDPRVIMGEKGNDRNLPHQPTFASTNKRQAEDDGAHIELITVPGLGAEYTEEEMQEMKKSARKSNRKQKMRNCCVSTFSSKNNTMLRDEDGQKTLIGRIQPRVAVFVAFGFCICLGVLLYFVIPRVPSFAVQSRTPLTAIPDGSSMVTHHSPTNFSMDMRVNIRADNTANWLTTKISKMEMDVTDLSTLKKVGQGIETDLSFPARKKTVFPLSAHFAYASINVTGDQTWSHWINACGPKYDNTPRQSLNLQFTLRMHIAGLIGEKGTSVQLSDIECPFILQPE</sequence>
<accession>A0A316V9Z8</accession>
<dbReference type="Proteomes" id="UP000245771">
    <property type="component" value="Unassembled WGS sequence"/>
</dbReference>
<gene>
    <name evidence="3" type="ORF">FA14DRAFT_124338</name>
</gene>
<protein>
    <submittedName>
        <fullName evidence="3">Uncharacterized protein</fullName>
    </submittedName>
</protein>
<dbReference type="GeneID" id="37018416"/>
<name>A0A316V9Z8_9BASI</name>
<evidence type="ECO:0000256" key="1">
    <source>
        <dbReference type="SAM" id="MobiDB-lite"/>
    </source>
</evidence>
<evidence type="ECO:0000313" key="4">
    <source>
        <dbReference type="Proteomes" id="UP000245771"/>
    </source>
</evidence>
<dbReference type="InParanoid" id="A0A316V9Z8"/>
<keyword evidence="2" id="KW-0812">Transmembrane</keyword>
<dbReference type="EMBL" id="KZ819604">
    <property type="protein sequence ID" value="PWN34397.1"/>
    <property type="molecule type" value="Genomic_DNA"/>
</dbReference>
<organism evidence="3 4">
    <name type="scientific">Meira miltonrushii</name>
    <dbReference type="NCBI Taxonomy" id="1280837"/>
    <lineage>
        <taxon>Eukaryota</taxon>
        <taxon>Fungi</taxon>
        <taxon>Dikarya</taxon>
        <taxon>Basidiomycota</taxon>
        <taxon>Ustilaginomycotina</taxon>
        <taxon>Exobasidiomycetes</taxon>
        <taxon>Exobasidiales</taxon>
        <taxon>Brachybasidiaceae</taxon>
        <taxon>Meira</taxon>
    </lineage>
</organism>
<evidence type="ECO:0000313" key="3">
    <source>
        <dbReference type="EMBL" id="PWN34397.1"/>
    </source>
</evidence>
<reference evidence="3 4" key="1">
    <citation type="journal article" date="2018" name="Mol. Biol. Evol.">
        <title>Broad Genomic Sampling Reveals a Smut Pathogenic Ancestry of the Fungal Clade Ustilaginomycotina.</title>
        <authorList>
            <person name="Kijpornyongpan T."/>
            <person name="Mondo S.J."/>
            <person name="Barry K."/>
            <person name="Sandor L."/>
            <person name="Lee J."/>
            <person name="Lipzen A."/>
            <person name="Pangilinan J."/>
            <person name="LaButti K."/>
            <person name="Hainaut M."/>
            <person name="Henrissat B."/>
            <person name="Grigoriev I.V."/>
            <person name="Spatafora J.W."/>
            <person name="Aime M.C."/>
        </authorList>
    </citation>
    <scope>NUCLEOTIDE SEQUENCE [LARGE SCALE GENOMIC DNA]</scope>
    <source>
        <strain evidence="3 4">MCA 3882</strain>
    </source>
</reference>
<dbReference type="OrthoDB" id="5582002at2759"/>
<dbReference type="STRING" id="1280837.A0A316V9Z8"/>
<dbReference type="RefSeq" id="XP_025354699.1">
    <property type="nucleotide sequence ID" value="XM_025496635.1"/>
</dbReference>
<dbReference type="AlphaFoldDB" id="A0A316V9Z8"/>
<keyword evidence="2" id="KW-1133">Transmembrane helix</keyword>